<organism evidence="1 2">
    <name type="scientific">Halobacteriovorax vibrionivorans</name>
    <dbReference type="NCBI Taxonomy" id="2152716"/>
    <lineage>
        <taxon>Bacteria</taxon>
        <taxon>Pseudomonadati</taxon>
        <taxon>Bdellovibrionota</taxon>
        <taxon>Bacteriovoracia</taxon>
        <taxon>Bacteriovoracales</taxon>
        <taxon>Halobacteriovoraceae</taxon>
        <taxon>Halobacteriovorax</taxon>
    </lineage>
</organism>
<gene>
    <name evidence="1" type="ORF">DAY19_06145</name>
</gene>
<dbReference type="RefSeq" id="WP_133296901.1">
    <property type="nucleotide sequence ID" value="NZ_QDKL01000002.1"/>
</dbReference>
<reference evidence="2" key="1">
    <citation type="journal article" date="2019" name="Int. J. Syst. Evol. Microbiol.">
        <title>Halobacteriovorax valvorus sp. nov., a novel prokaryotic predator isolated from coastal seawater of China.</title>
        <authorList>
            <person name="Chen M.-X."/>
        </authorList>
    </citation>
    <scope>NUCLEOTIDE SEQUENCE [LARGE SCALE GENOMIC DNA]</scope>
    <source>
        <strain evidence="2">BL9</strain>
    </source>
</reference>
<proteinExistence type="predicted"/>
<name>A0ABY0IE73_9BACT</name>
<evidence type="ECO:0000313" key="1">
    <source>
        <dbReference type="EMBL" id="RZF21261.1"/>
    </source>
</evidence>
<protein>
    <submittedName>
        <fullName evidence="1">Uncharacterized protein</fullName>
    </submittedName>
</protein>
<comment type="caution">
    <text evidence="1">The sequence shown here is derived from an EMBL/GenBank/DDBJ whole genome shotgun (WGS) entry which is preliminary data.</text>
</comment>
<dbReference type="EMBL" id="QDKL01000002">
    <property type="protein sequence ID" value="RZF21261.1"/>
    <property type="molecule type" value="Genomic_DNA"/>
</dbReference>
<sequence length="141" mass="16638">MKILILLLISQVALAKLENKINYIADILIREQYLINDSKERADFVKRQLIEKSAKSIDNKKLEKIIDENTKFLDLKEQITKRLKENYSEEEINKLMAILETKEMRKLAKDVIAPILVTPLYTMDKEKIIYELKELRKSSNK</sequence>
<evidence type="ECO:0000313" key="2">
    <source>
        <dbReference type="Proteomes" id="UP000443582"/>
    </source>
</evidence>
<accession>A0ABY0IE73</accession>
<dbReference type="Proteomes" id="UP000443582">
    <property type="component" value="Unassembled WGS sequence"/>
</dbReference>
<keyword evidence="2" id="KW-1185">Reference proteome</keyword>